<reference evidence="2" key="1">
    <citation type="journal article" date="2022" name="Nat. Commun.">
        <title>Chromosome evolution and the genetic basis of agronomically important traits in greater yam.</title>
        <authorList>
            <person name="Bredeson J.V."/>
            <person name="Lyons J.B."/>
            <person name="Oniyinde I.O."/>
            <person name="Okereke N.R."/>
            <person name="Kolade O."/>
            <person name="Nnabue I."/>
            <person name="Nwadili C.O."/>
            <person name="Hribova E."/>
            <person name="Parker M."/>
            <person name="Nwogha J."/>
            <person name="Shu S."/>
            <person name="Carlson J."/>
            <person name="Kariba R."/>
            <person name="Muthemba S."/>
            <person name="Knop K."/>
            <person name="Barton G.J."/>
            <person name="Sherwood A.V."/>
            <person name="Lopez-Montes A."/>
            <person name="Asiedu R."/>
            <person name="Jamnadass R."/>
            <person name="Muchugi A."/>
            <person name="Goodstein D."/>
            <person name="Egesi C.N."/>
            <person name="Featherston J."/>
            <person name="Asfaw A."/>
            <person name="Simpson G.G."/>
            <person name="Dolezel J."/>
            <person name="Hendre P.S."/>
            <person name="Van Deynze A."/>
            <person name="Kumar P.L."/>
            <person name="Obidiegwu J.E."/>
            <person name="Bhattacharjee R."/>
            <person name="Rokhsar D.S."/>
        </authorList>
    </citation>
    <scope>NUCLEOTIDE SEQUENCE [LARGE SCALE GENOMIC DNA]</scope>
    <source>
        <strain evidence="2">cv. TDa95/00328</strain>
    </source>
</reference>
<dbReference type="Proteomes" id="UP000827976">
    <property type="component" value="Chromosome 4"/>
</dbReference>
<name>A0ACB7WC27_DIOAL</name>
<sequence>MLRRRISTSSSVISSSIQFDSFLKSSELSDDPTLFDVDSDKEGGISFCRVCHCAESDSRGDAALGFLDILPPLRDAVEKNGDSDLNNKVSPRFIEKDVIHTKSSAREPKFIEFVSPEGEVFVCSNDLESGSFHQQDMLVSLGCSCKNELALAHYACALKWFISHGSTVCEICGNVASNVRSADFKKVMASLKDYESLRERTATGEVTHTDVETNSSVDPDALAAIRRQRLSEISLWFNPHNNTATVSHENFDQLFSAPTEQISSVESSATRWTLEGTGILVATGLLTLVLAWLVAPHVGKKIAISGLYILLGCVCALTTVVSLRFISSRFTYGPTRYWTISFVFGFLIFGIWAERTRHIRSS</sequence>
<accession>A0ACB7WC27</accession>
<keyword evidence="2" id="KW-1185">Reference proteome</keyword>
<dbReference type="EMBL" id="CM037014">
    <property type="protein sequence ID" value="KAH7685335.1"/>
    <property type="molecule type" value="Genomic_DNA"/>
</dbReference>
<evidence type="ECO:0000313" key="1">
    <source>
        <dbReference type="EMBL" id="KAH7685335.1"/>
    </source>
</evidence>
<organism evidence="1 2">
    <name type="scientific">Dioscorea alata</name>
    <name type="common">Purple yam</name>
    <dbReference type="NCBI Taxonomy" id="55571"/>
    <lineage>
        <taxon>Eukaryota</taxon>
        <taxon>Viridiplantae</taxon>
        <taxon>Streptophyta</taxon>
        <taxon>Embryophyta</taxon>
        <taxon>Tracheophyta</taxon>
        <taxon>Spermatophyta</taxon>
        <taxon>Magnoliopsida</taxon>
        <taxon>Liliopsida</taxon>
        <taxon>Dioscoreales</taxon>
        <taxon>Dioscoreaceae</taxon>
        <taxon>Dioscorea</taxon>
    </lineage>
</organism>
<protein>
    <submittedName>
        <fullName evidence="1">Protein involved in mRNA turnover and stability protein</fullName>
    </submittedName>
</protein>
<comment type="caution">
    <text evidence="1">The sequence shown here is derived from an EMBL/GenBank/DDBJ whole genome shotgun (WGS) entry which is preliminary data.</text>
</comment>
<gene>
    <name evidence="1" type="ORF">IHE45_04G032600</name>
</gene>
<evidence type="ECO:0000313" key="2">
    <source>
        <dbReference type="Proteomes" id="UP000827976"/>
    </source>
</evidence>
<proteinExistence type="predicted"/>